<accession>R7QGG2</accession>
<dbReference type="Proteomes" id="UP000012073">
    <property type="component" value="Unassembled WGS sequence"/>
</dbReference>
<dbReference type="Gramene" id="CDF36863">
    <property type="protein sequence ID" value="CDF36863"/>
    <property type="gene ID" value="CHC_T00005522001"/>
</dbReference>
<proteinExistence type="predicted"/>
<dbReference type="EMBL" id="HG001807">
    <property type="protein sequence ID" value="CDF36863.1"/>
    <property type="molecule type" value="Genomic_DNA"/>
</dbReference>
<keyword evidence="2" id="KW-1185">Reference proteome</keyword>
<name>R7QGG2_CHOCR</name>
<dbReference type="KEGG" id="ccp:CHC_T00005522001"/>
<dbReference type="AlphaFoldDB" id="R7QGG2"/>
<sequence>MRLHNSWLPRATTHSRYRVRLRSHAALFEQHGTLFMRERPERSSVPIGVVRRGVCFGLSLEERLQLACQGKDELVLPIPKTVVCTQRPPRSTE</sequence>
<organism evidence="1 2">
    <name type="scientific">Chondrus crispus</name>
    <name type="common">Carrageen Irish moss</name>
    <name type="synonym">Polymorpha crispa</name>
    <dbReference type="NCBI Taxonomy" id="2769"/>
    <lineage>
        <taxon>Eukaryota</taxon>
        <taxon>Rhodophyta</taxon>
        <taxon>Florideophyceae</taxon>
        <taxon>Rhodymeniophycidae</taxon>
        <taxon>Gigartinales</taxon>
        <taxon>Gigartinaceae</taxon>
        <taxon>Chondrus</taxon>
    </lineage>
</organism>
<evidence type="ECO:0000313" key="1">
    <source>
        <dbReference type="EMBL" id="CDF36863.1"/>
    </source>
</evidence>
<reference evidence="2" key="1">
    <citation type="journal article" date="2013" name="Proc. Natl. Acad. Sci. U.S.A.">
        <title>Genome structure and metabolic features in the red seaweed Chondrus crispus shed light on evolution of the Archaeplastida.</title>
        <authorList>
            <person name="Collen J."/>
            <person name="Porcel B."/>
            <person name="Carre W."/>
            <person name="Ball S.G."/>
            <person name="Chaparro C."/>
            <person name="Tonon T."/>
            <person name="Barbeyron T."/>
            <person name="Michel G."/>
            <person name="Noel B."/>
            <person name="Valentin K."/>
            <person name="Elias M."/>
            <person name="Artiguenave F."/>
            <person name="Arun A."/>
            <person name="Aury J.M."/>
            <person name="Barbosa-Neto J.F."/>
            <person name="Bothwell J.H."/>
            <person name="Bouget F.Y."/>
            <person name="Brillet L."/>
            <person name="Cabello-Hurtado F."/>
            <person name="Capella-Gutierrez S."/>
            <person name="Charrier B."/>
            <person name="Cladiere L."/>
            <person name="Cock J.M."/>
            <person name="Coelho S.M."/>
            <person name="Colleoni C."/>
            <person name="Czjzek M."/>
            <person name="Da Silva C."/>
            <person name="Delage L."/>
            <person name="Denoeud F."/>
            <person name="Deschamps P."/>
            <person name="Dittami S.M."/>
            <person name="Gabaldon T."/>
            <person name="Gachon C.M."/>
            <person name="Groisillier A."/>
            <person name="Herve C."/>
            <person name="Jabbari K."/>
            <person name="Katinka M."/>
            <person name="Kloareg B."/>
            <person name="Kowalczyk N."/>
            <person name="Labadie K."/>
            <person name="Leblanc C."/>
            <person name="Lopez P.J."/>
            <person name="McLachlan D.H."/>
            <person name="Meslet-Cladiere L."/>
            <person name="Moustafa A."/>
            <person name="Nehr Z."/>
            <person name="Nyvall Collen P."/>
            <person name="Panaud O."/>
            <person name="Partensky F."/>
            <person name="Poulain J."/>
            <person name="Rensing S.A."/>
            <person name="Rousvoal S."/>
            <person name="Samson G."/>
            <person name="Symeonidi A."/>
            <person name="Weissenbach J."/>
            <person name="Zambounis A."/>
            <person name="Wincker P."/>
            <person name="Boyen C."/>
        </authorList>
    </citation>
    <scope>NUCLEOTIDE SEQUENCE [LARGE SCALE GENOMIC DNA]</scope>
    <source>
        <strain evidence="2">cv. Stackhouse</strain>
    </source>
</reference>
<dbReference type="GeneID" id="17324393"/>
<dbReference type="RefSeq" id="XP_005716682.1">
    <property type="nucleotide sequence ID" value="XM_005716625.1"/>
</dbReference>
<evidence type="ECO:0000313" key="2">
    <source>
        <dbReference type="Proteomes" id="UP000012073"/>
    </source>
</evidence>
<protein>
    <submittedName>
        <fullName evidence="1">Uncharacterized protein</fullName>
    </submittedName>
</protein>
<gene>
    <name evidence="1" type="ORF">CHC_T00005522001</name>
</gene>